<sequence>MTRQQNISTYISRTAISLILLATTLLPAGAQNKTFTIQNDSVPLFNGFAVSFDLVGPAMQALGDYGEFEAALRINLHDQYFPIFEMGYGCAEHDDEVTGIYYKTAAPYFKLGCDLNLLRNKHAPNRLYGGLRYAFTAYNVDISRDDITDPVWGTTTNFAVNGDKCNQHWAEIVFGLDAKIFGPLHMGWMFRYKRRLFHKDPSVGNAWYVPGYGIYGDTRLGANFNIIIDI</sequence>
<dbReference type="RefSeq" id="WP_172176874.1">
    <property type="nucleotide sequence ID" value="NZ_CASGIA010000024.1"/>
</dbReference>
<dbReference type="EMBL" id="JABKKE010000002">
    <property type="protein sequence ID" value="NPE13219.1"/>
    <property type="molecule type" value="Genomic_DNA"/>
</dbReference>
<evidence type="ECO:0008006" key="4">
    <source>
        <dbReference type="Google" id="ProtNLM"/>
    </source>
</evidence>
<evidence type="ECO:0000256" key="1">
    <source>
        <dbReference type="SAM" id="SignalP"/>
    </source>
</evidence>
<feature type="chain" id="PRO_5047033263" description="Secreted protein" evidence="1">
    <location>
        <begin position="31"/>
        <end position="230"/>
    </location>
</feature>
<evidence type="ECO:0000313" key="3">
    <source>
        <dbReference type="Proteomes" id="UP001193734"/>
    </source>
</evidence>
<dbReference type="InterPro" id="IPR046111">
    <property type="entry name" value="DUF6048"/>
</dbReference>
<dbReference type="Pfam" id="PF19515">
    <property type="entry name" value="DUF6048"/>
    <property type="match status" value="1"/>
</dbReference>
<accession>A0ABX2ARY5</accession>
<organism evidence="2 3">
    <name type="scientific">Xylanibacter rodentium</name>
    <dbReference type="NCBI Taxonomy" id="2736289"/>
    <lineage>
        <taxon>Bacteria</taxon>
        <taxon>Pseudomonadati</taxon>
        <taxon>Bacteroidota</taxon>
        <taxon>Bacteroidia</taxon>
        <taxon>Bacteroidales</taxon>
        <taxon>Prevotellaceae</taxon>
        <taxon>Xylanibacter</taxon>
    </lineage>
</organism>
<dbReference type="GeneID" id="82156639"/>
<gene>
    <name evidence="2" type="ORF">HPS55_02560</name>
</gene>
<keyword evidence="3" id="KW-1185">Reference proteome</keyword>
<name>A0ABX2ARY5_9BACT</name>
<feature type="signal peptide" evidence="1">
    <location>
        <begin position="1"/>
        <end position="30"/>
    </location>
</feature>
<evidence type="ECO:0000313" key="2">
    <source>
        <dbReference type="EMBL" id="NPE13219.1"/>
    </source>
</evidence>
<keyword evidence="1" id="KW-0732">Signal</keyword>
<protein>
    <recommendedName>
        <fullName evidence="4">Secreted protein</fullName>
    </recommendedName>
</protein>
<proteinExistence type="predicted"/>
<comment type="caution">
    <text evidence="2">The sequence shown here is derived from an EMBL/GenBank/DDBJ whole genome shotgun (WGS) entry which is preliminary data.</text>
</comment>
<reference evidence="2 3" key="1">
    <citation type="submission" date="2020-05" db="EMBL/GenBank/DDBJ databases">
        <title>Distinct polysaccharide utilization as determinants for interspecies competition between intestinal Prevotella spp.</title>
        <authorList>
            <person name="Galvez E.J.C."/>
            <person name="Iljazovic A."/>
            <person name="Strowig T."/>
        </authorList>
    </citation>
    <scope>NUCLEOTIDE SEQUENCE [LARGE SCALE GENOMIC DNA]</scope>
    <source>
        <strain evidence="2 3">PROD</strain>
    </source>
</reference>
<dbReference type="Proteomes" id="UP001193734">
    <property type="component" value="Unassembled WGS sequence"/>
</dbReference>